<dbReference type="GO" id="GO:0015629">
    <property type="term" value="C:actin cytoskeleton"/>
    <property type="evidence" value="ECO:0007669"/>
    <property type="project" value="TreeGrafter"/>
</dbReference>
<dbReference type="Gene3D" id="3.40.20.10">
    <property type="entry name" value="Severin"/>
    <property type="match status" value="1"/>
</dbReference>
<dbReference type="EMBL" id="GHBP01003161">
    <property type="protein sequence ID" value="NDJ93303.1"/>
    <property type="molecule type" value="Transcribed_RNA"/>
</dbReference>
<evidence type="ECO:0000313" key="2">
    <source>
        <dbReference type="EMBL" id="NDJ93303.1"/>
    </source>
</evidence>
<reference evidence="2" key="1">
    <citation type="submission" date="2018-11" db="EMBL/GenBank/DDBJ databases">
        <title>Henneguya salminicola genome and transcriptome.</title>
        <authorList>
            <person name="Yahalomi D."/>
            <person name="Atkinson S.D."/>
            <person name="Neuhof M."/>
            <person name="Chang E.S."/>
            <person name="Philippe H."/>
            <person name="Cartwright P."/>
            <person name="Bartholomew J.L."/>
            <person name="Huchon D."/>
        </authorList>
    </citation>
    <scope>NUCLEOTIDE SEQUENCE</scope>
    <source>
        <strain evidence="2">Hz1</strain>
        <tissue evidence="2">Whole</tissue>
    </source>
</reference>
<protein>
    <submittedName>
        <fullName evidence="2">Severin (Trinotate prediction)</fullName>
    </submittedName>
</protein>
<proteinExistence type="predicted"/>
<dbReference type="GO" id="GO:0008154">
    <property type="term" value="P:actin polymerization or depolymerization"/>
    <property type="evidence" value="ECO:0007669"/>
    <property type="project" value="TreeGrafter"/>
</dbReference>
<dbReference type="Pfam" id="PF00626">
    <property type="entry name" value="Gelsolin"/>
    <property type="match status" value="1"/>
</dbReference>
<sequence>MTLLRKYQNDKKPIKSKKNLDICLSKRFTKYIAQKPCDEKIPEVTTTPIITVWRVNQCKLDVLDFKHHGYFFDGDSYLILSTTKTDAGIETHHIYVWVGKHSTADEYGFAAWKMVRLAGNLPGVVIQHHEYQNCESQSLLKLFKAMVIVKGDNNTCFSQFILTADITRLFCLSCKKVL</sequence>
<dbReference type="GO" id="GO:0005737">
    <property type="term" value="C:cytoplasm"/>
    <property type="evidence" value="ECO:0007669"/>
    <property type="project" value="TreeGrafter"/>
</dbReference>
<organism evidence="2">
    <name type="scientific">Henneguya salminicola</name>
    <name type="common">Myxosporean</name>
    <dbReference type="NCBI Taxonomy" id="69463"/>
    <lineage>
        <taxon>Eukaryota</taxon>
        <taxon>Metazoa</taxon>
        <taxon>Cnidaria</taxon>
        <taxon>Myxozoa</taxon>
        <taxon>Myxosporea</taxon>
        <taxon>Bivalvulida</taxon>
        <taxon>Platysporina</taxon>
        <taxon>Myxobolidae</taxon>
        <taxon>Henneguya</taxon>
    </lineage>
</organism>
<dbReference type="PRINTS" id="PR00597">
    <property type="entry name" value="GELSOLIN"/>
</dbReference>
<dbReference type="PANTHER" id="PTHR11977">
    <property type="entry name" value="VILLIN"/>
    <property type="match status" value="1"/>
</dbReference>
<accession>A0A6G3MH52</accession>
<dbReference type="AlphaFoldDB" id="A0A6G3MH52"/>
<dbReference type="InterPro" id="IPR029006">
    <property type="entry name" value="ADF-H/Gelsolin-like_dom_sf"/>
</dbReference>
<dbReference type="GO" id="GO:0051015">
    <property type="term" value="F:actin filament binding"/>
    <property type="evidence" value="ECO:0007669"/>
    <property type="project" value="InterPro"/>
</dbReference>
<evidence type="ECO:0000259" key="1">
    <source>
        <dbReference type="Pfam" id="PF00626"/>
    </source>
</evidence>
<dbReference type="SMART" id="SM00262">
    <property type="entry name" value="GEL"/>
    <property type="match status" value="1"/>
</dbReference>
<dbReference type="InterPro" id="IPR007123">
    <property type="entry name" value="Gelsolin-like_dom"/>
</dbReference>
<dbReference type="SUPFAM" id="SSF55753">
    <property type="entry name" value="Actin depolymerizing proteins"/>
    <property type="match status" value="1"/>
</dbReference>
<dbReference type="InterPro" id="IPR007122">
    <property type="entry name" value="Villin/Gelsolin"/>
</dbReference>
<dbReference type="PANTHER" id="PTHR11977:SF130">
    <property type="entry name" value="SEVERIN"/>
    <property type="match status" value="1"/>
</dbReference>
<feature type="domain" description="Gelsolin-like" evidence="1">
    <location>
        <begin position="68"/>
        <end position="139"/>
    </location>
</feature>
<name>A0A6G3MH52_HENSL</name>